<evidence type="ECO:0000259" key="2">
    <source>
        <dbReference type="Pfam" id="PF18055"/>
    </source>
</evidence>
<accession>A0A409XQE3</accession>
<feature type="domain" description="26S proteasome regulatory subunit Rpn6 N-terminal" evidence="2">
    <location>
        <begin position="115"/>
        <end position="231"/>
    </location>
</feature>
<reference evidence="4 5" key="1">
    <citation type="journal article" date="2018" name="Evol. Lett.">
        <title>Horizontal gene cluster transfer increased hallucinogenic mushroom diversity.</title>
        <authorList>
            <person name="Reynolds H.T."/>
            <person name="Vijayakumar V."/>
            <person name="Gluck-Thaler E."/>
            <person name="Korotkin H.B."/>
            <person name="Matheny P.B."/>
            <person name="Slot J.C."/>
        </authorList>
    </citation>
    <scope>NUCLEOTIDE SEQUENCE [LARGE SCALE GENOMIC DNA]</scope>
    <source>
        <strain evidence="4 5">2631</strain>
    </source>
</reference>
<dbReference type="InterPro" id="IPR050871">
    <property type="entry name" value="26S_Proteasome/COP9_Components"/>
</dbReference>
<dbReference type="InParanoid" id="A0A409XQE3"/>
<dbReference type="InterPro" id="IPR040773">
    <property type="entry name" value="Rpn6_N"/>
</dbReference>
<dbReference type="SMART" id="SM00753">
    <property type="entry name" value="PAM"/>
    <property type="match status" value="1"/>
</dbReference>
<dbReference type="PANTHER" id="PTHR10678">
    <property type="entry name" value="26S PROTEASOME NON-ATPASE REGULATORY SUBUNIT 11/COP9 SIGNALOSOME COMPLEX SUBUNIT 2"/>
    <property type="match status" value="1"/>
</dbReference>
<dbReference type="Gene3D" id="1.25.40.570">
    <property type="match status" value="3"/>
</dbReference>
<keyword evidence="5" id="KW-1185">Reference proteome</keyword>
<dbReference type="STRING" id="93625.A0A409XQE3"/>
<dbReference type="OrthoDB" id="1418352at2759"/>
<organism evidence="4 5">
    <name type="scientific">Psilocybe cyanescens</name>
    <dbReference type="NCBI Taxonomy" id="93625"/>
    <lineage>
        <taxon>Eukaryota</taxon>
        <taxon>Fungi</taxon>
        <taxon>Dikarya</taxon>
        <taxon>Basidiomycota</taxon>
        <taxon>Agaricomycotina</taxon>
        <taxon>Agaricomycetes</taxon>
        <taxon>Agaricomycetidae</taxon>
        <taxon>Agaricales</taxon>
        <taxon>Agaricineae</taxon>
        <taxon>Strophariaceae</taxon>
        <taxon>Psilocybe</taxon>
    </lineage>
</organism>
<sequence>MQTDEQRQCDPARDRCRALCREKHDRAQQDQDQECGDSTTSFIILEAQSSSLFLPLLFLLSYHFHSAHPSATQPARSSLNLSPSLNGTSAPSSSPLPTTKEHHFCRPMPYAYTSTPEALYKQILTTSTSQSEEGLRDQEAARVRLGELYRDQKYAFGSYMHAHKYAEGLAEVVNRSRAFMSSTAKAKTAKLIRTLLDYFAAIPDSQKVQMKALTDSIAWANQEKRIFLQHKHSLEARLVGLCSRQYQPALALIDTQLTELKRIDNKMILAEVHLLESRVYRGLGKMPKAKVYCVFSFLFLGLRTTQTYANPHPTQASLIPFRTAANAIYCLPSLQLDLQSDILHTEEKDYSTAYSYFFEAFEKLSALGEIEGGSERGVVGAGKALKELEYMLLREHPAHHQPRPAVRVFARRGEYVSRRARAPEAGFEGVLGDVEGVSGQLSKMILDKVLYGVLDQGRGCLVIYDEPKADVSLLFFFLSPPPSLPLNTYGAAIETLEQISKVVESLYAKNSKALLVGREAG</sequence>
<dbReference type="AlphaFoldDB" id="A0A409XQE3"/>
<evidence type="ECO:0000313" key="5">
    <source>
        <dbReference type="Proteomes" id="UP000283269"/>
    </source>
</evidence>
<evidence type="ECO:0000313" key="4">
    <source>
        <dbReference type="EMBL" id="PPQ92937.1"/>
    </source>
</evidence>
<protein>
    <recommendedName>
        <fullName evidence="6">PCI domain-containing protein</fullName>
    </recommendedName>
</protein>
<feature type="compositionally biased region" description="Low complexity" evidence="1">
    <location>
        <begin position="88"/>
        <end position="98"/>
    </location>
</feature>
<feature type="region of interest" description="Disordered" evidence="1">
    <location>
        <begin position="71"/>
        <end position="100"/>
    </location>
</feature>
<name>A0A409XQE3_PSICY</name>
<feature type="domain" description="6S proteasome subunit Rpn6 C-terminal helix" evidence="3">
    <location>
        <begin position="488"/>
        <end position="509"/>
    </location>
</feature>
<gene>
    <name evidence="4" type="ORF">CVT25_000101</name>
</gene>
<evidence type="ECO:0000256" key="1">
    <source>
        <dbReference type="SAM" id="MobiDB-lite"/>
    </source>
</evidence>
<dbReference type="Pfam" id="PF18055">
    <property type="entry name" value="RPN6_N"/>
    <property type="match status" value="1"/>
</dbReference>
<evidence type="ECO:0000259" key="3">
    <source>
        <dbReference type="Pfam" id="PF18503"/>
    </source>
</evidence>
<comment type="caution">
    <text evidence="4">The sequence shown here is derived from an EMBL/GenBank/DDBJ whole genome shotgun (WGS) entry which is preliminary data.</text>
</comment>
<dbReference type="Proteomes" id="UP000283269">
    <property type="component" value="Unassembled WGS sequence"/>
</dbReference>
<dbReference type="InterPro" id="IPR040780">
    <property type="entry name" value="Rpn6_C_helix"/>
</dbReference>
<dbReference type="Pfam" id="PF18503">
    <property type="entry name" value="RPN6_C_helix"/>
    <property type="match status" value="1"/>
</dbReference>
<dbReference type="EMBL" id="NHYD01000896">
    <property type="protein sequence ID" value="PPQ92937.1"/>
    <property type="molecule type" value="Genomic_DNA"/>
</dbReference>
<proteinExistence type="predicted"/>
<feature type="compositionally biased region" description="Polar residues" evidence="1">
    <location>
        <begin position="71"/>
        <end position="87"/>
    </location>
</feature>
<evidence type="ECO:0008006" key="6">
    <source>
        <dbReference type="Google" id="ProtNLM"/>
    </source>
</evidence>